<dbReference type="EMBL" id="RLIH01000002">
    <property type="protein sequence ID" value="RVU55437.1"/>
    <property type="molecule type" value="Genomic_DNA"/>
</dbReference>
<protein>
    <submittedName>
        <fullName evidence="2">Endonuclease</fullName>
    </submittedName>
</protein>
<dbReference type="Pfam" id="PF03432">
    <property type="entry name" value="Relaxase"/>
    <property type="match status" value="1"/>
</dbReference>
<proteinExistence type="predicted"/>
<accession>A0A437S9D3</accession>
<gene>
    <name evidence="2" type="ORF">EF514_01525</name>
</gene>
<evidence type="ECO:0000313" key="2">
    <source>
        <dbReference type="EMBL" id="RVU55437.1"/>
    </source>
</evidence>
<dbReference type="RefSeq" id="WP_127723122.1">
    <property type="nucleotide sequence ID" value="NZ_RLIH01000002.1"/>
</dbReference>
<organism evidence="2 3">
    <name type="scientific">Anaerosphaera multitolerans</name>
    <dbReference type="NCBI Taxonomy" id="2487351"/>
    <lineage>
        <taxon>Bacteria</taxon>
        <taxon>Bacillati</taxon>
        <taxon>Bacillota</taxon>
        <taxon>Tissierellia</taxon>
        <taxon>Tissierellales</taxon>
        <taxon>Peptoniphilaceae</taxon>
        <taxon>Anaerosphaera</taxon>
    </lineage>
</organism>
<dbReference type="OrthoDB" id="9762440at2"/>
<dbReference type="Proteomes" id="UP000288812">
    <property type="component" value="Unassembled WGS sequence"/>
</dbReference>
<dbReference type="InterPro" id="IPR005094">
    <property type="entry name" value="Endonuclease_MobA/VirD2"/>
</dbReference>
<evidence type="ECO:0000313" key="3">
    <source>
        <dbReference type="Proteomes" id="UP000288812"/>
    </source>
</evidence>
<feature type="domain" description="MobA/VirD2-like nuclease" evidence="1">
    <location>
        <begin position="19"/>
        <end position="148"/>
    </location>
</feature>
<sequence length="448" mass="52771">MAVTKIHPIKTTLKYALDYIMDESKTDEQILISAYGCGHETAYLEFQMTKERWNSSAKNLARHLIQSFDPDDDITPEVAHEIGIKFANKILKNHYEYVLTTHIDKGHIHNYILFNNVSFEDGKSYISNKKTYKQIRNISDELCREYGLHVIEEESKEKGKSYKEHMEKNKGTSWKAQLKYAIDSAIKKSKNWDSFLQIMQEMGYEIKEGKHVSFRAKDQQRFTRSKTIGDYYTEESIRERINNRNEFREKNTNSLHPVDRIIDMKNNEKVKNFKGYEFWAKQHNLKNISKTLTIMNQYGIKNIENLYCSIKEESKKISLKSQEIKTIESKINEISLQIKNIEIIEKYEELYSNYQTSQEKAQFYQAHSDGIILYESAVTSMEDNLKINKPMDISTLNNELDRLKNMKKIEVGKLKTQKNKVSELNLLKSNLETYMKSKKPIIENKKEH</sequence>
<keyword evidence="2" id="KW-0378">Hydrolase</keyword>
<evidence type="ECO:0000259" key="1">
    <source>
        <dbReference type="Pfam" id="PF03432"/>
    </source>
</evidence>
<dbReference type="AlphaFoldDB" id="A0A437S9D3"/>
<keyword evidence="2" id="KW-0255">Endonuclease</keyword>
<keyword evidence="3" id="KW-1185">Reference proteome</keyword>
<reference evidence="2 3" key="1">
    <citation type="submission" date="2018-11" db="EMBL/GenBank/DDBJ databases">
        <title>Genome sequencing and assembly of Anaerosphaera sp. nov., GS7-6-2.</title>
        <authorList>
            <person name="Rettenmaier R."/>
            <person name="Liebl W."/>
            <person name="Zverlov V."/>
        </authorList>
    </citation>
    <scope>NUCLEOTIDE SEQUENCE [LARGE SCALE GENOMIC DNA]</scope>
    <source>
        <strain evidence="2 3">GS7-6-2</strain>
    </source>
</reference>
<name>A0A437S9D3_9FIRM</name>
<comment type="caution">
    <text evidence="2">The sequence shown here is derived from an EMBL/GenBank/DDBJ whole genome shotgun (WGS) entry which is preliminary data.</text>
</comment>
<keyword evidence="2" id="KW-0540">Nuclease</keyword>
<dbReference type="GO" id="GO:0004519">
    <property type="term" value="F:endonuclease activity"/>
    <property type="evidence" value="ECO:0007669"/>
    <property type="project" value="UniProtKB-KW"/>
</dbReference>